<evidence type="ECO:0000313" key="1">
    <source>
        <dbReference type="EMBL" id="KAI3808905.1"/>
    </source>
</evidence>
<sequence length="127" mass="13894">MERYEILSTVTIILGELLGSAFTHFTLNFLFLSAHSLRKFEIRDCPFGDKALLANVSQAVRFGLDLQAEVSAAGSINLNGALTVEVQRSGGETFMGNIVRLVDETQSREAPVQRLDGKVLLGTLHMV</sequence>
<dbReference type="Proteomes" id="UP001056120">
    <property type="component" value="Linkage Group LG08"/>
</dbReference>
<dbReference type="EMBL" id="CM042025">
    <property type="protein sequence ID" value="KAI3808905.1"/>
    <property type="molecule type" value="Genomic_DNA"/>
</dbReference>
<protein>
    <submittedName>
        <fullName evidence="1">Uncharacterized protein</fullName>
    </submittedName>
</protein>
<comment type="caution">
    <text evidence="1">The sequence shown here is derived from an EMBL/GenBank/DDBJ whole genome shotgun (WGS) entry which is preliminary data.</text>
</comment>
<accession>A0ACB9ILN5</accession>
<proteinExistence type="predicted"/>
<evidence type="ECO:0000313" key="2">
    <source>
        <dbReference type="Proteomes" id="UP001056120"/>
    </source>
</evidence>
<gene>
    <name evidence="1" type="ORF">L1987_24868</name>
</gene>
<keyword evidence="2" id="KW-1185">Reference proteome</keyword>
<reference evidence="1 2" key="2">
    <citation type="journal article" date="2022" name="Mol. Ecol. Resour.">
        <title>The genomes of chicory, endive, great burdock and yacon provide insights into Asteraceae paleo-polyploidization history and plant inulin production.</title>
        <authorList>
            <person name="Fan W."/>
            <person name="Wang S."/>
            <person name="Wang H."/>
            <person name="Wang A."/>
            <person name="Jiang F."/>
            <person name="Liu H."/>
            <person name="Zhao H."/>
            <person name="Xu D."/>
            <person name="Zhang Y."/>
        </authorList>
    </citation>
    <scope>NUCLEOTIDE SEQUENCE [LARGE SCALE GENOMIC DNA]</scope>
    <source>
        <strain evidence="2">cv. Yunnan</strain>
        <tissue evidence="1">Leaves</tissue>
    </source>
</reference>
<organism evidence="1 2">
    <name type="scientific">Smallanthus sonchifolius</name>
    <dbReference type="NCBI Taxonomy" id="185202"/>
    <lineage>
        <taxon>Eukaryota</taxon>
        <taxon>Viridiplantae</taxon>
        <taxon>Streptophyta</taxon>
        <taxon>Embryophyta</taxon>
        <taxon>Tracheophyta</taxon>
        <taxon>Spermatophyta</taxon>
        <taxon>Magnoliopsida</taxon>
        <taxon>eudicotyledons</taxon>
        <taxon>Gunneridae</taxon>
        <taxon>Pentapetalae</taxon>
        <taxon>asterids</taxon>
        <taxon>campanulids</taxon>
        <taxon>Asterales</taxon>
        <taxon>Asteraceae</taxon>
        <taxon>Asteroideae</taxon>
        <taxon>Heliantheae alliance</taxon>
        <taxon>Millerieae</taxon>
        <taxon>Smallanthus</taxon>
    </lineage>
</organism>
<name>A0ACB9ILN5_9ASTR</name>
<reference evidence="2" key="1">
    <citation type="journal article" date="2022" name="Mol. Ecol. Resour.">
        <title>The genomes of chicory, endive, great burdock and yacon provide insights into Asteraceae palaeo-polyploidization history and plant inulin production.</title>
        <authorList>
            <person name="Fan W."/>
            <person name="Wang S."/>
            <person name="Wang H."/>
            <person name="Wang A."/>
            <person name="Jiang F."/>
            <person name="Liu H."/>
            <person name="Zhao H."/>
            <person name="Xu D."/>
            <person name="Zhang Y."/>
        </authorList>
    </citation>
    <scope>NUCLEOTIDE SEQUENCE [LARGE SCALE GENOMIC DNA]</scope>
    <source>
        <strain evidence="2">cv. Yunnan</strain>
    </source>
</reference>